<name>A0A7J8EEI4_MOLMO</name>
<keyword evidence="2" id="KW-1185">Reference proteome</keyword>
<reference evidence="1 2" key="1">
    <citation type="journal article" date="2020" name="Nature">
        <title>Six reference-quality genomes reveal evolution of bat adaptations.</title>
        <authorList>
            <person name="Jebb D."/>
            <person name="Huang Z."/>
            <person name="Pippel M."/>
            <person name="Hughes G.M."/>
            <person name="Lavrichenko K."/>
            <person name="Devanna P."/>
            <person name="Winkler S."/>
            <person name="Jermiin L.S."/>
            <person name="Skirmuntt E.C."/>
            <person name="Katzourakis A."/>
            <person name="Burkitt-Gray L."/>
            <person name="Ray D.A."/>
            <person name="Sullivan K.A.M."/>
            <person name="Roscito J.G."/>
            <person name="Kirilenko B.M."/>
            <person name="Davalos L.M."/>
            <person name="Corthals A.P."/>
            <person name="Power M.L."/>
            <person name="Jones G."/>
            <person name="Ransome R.D."/>
            <person name="Dechmann D.K.N."/>
            <person name="Locatelli A.G."/>
            <person name="Puechmaille S.J."/>
            <person name="Fedrigo O."/>
            <person name="Jarvis E.D."/>
            <person name="Hiller M."/>
            <person name="Vernes S.C."/>
            <person name="Myers E.W."/>
            <person name="Teeling E.C."/>
        </authorList>
    </citation>
    <scope>NUCLEOTIDE SEQUENCE [LARGE SCALE GENOMIC DNA]</scope>
    <source>
        <strain evidence="1">MMolMol1</strain>
        <tissue evidence="1">Muscle</tissue>
    </source>
</reference>
<protein>
    <submittedName>
        <fullName evidence="1">Uncharacterized protein</fullName>
    </submittedName>
</protein>
<organism evidence="1 2">
    <name type="scientific">Molossus molossus</name>
    <name type="common">Pallas' mastiff bat</name>
    <name type="synonym">Vespertilio molossus</name>
    <dbReference type="NCBI Taxonomy" id="27622"/>
    <lineage>
        <taxon>Eukaryota</taxon>
        <taxon>Metazoa</taxon>
        <taxon>Chordata</taxon>
        <taxon>Craniata</taxon>
        <taxon>Vertebrata</taxon>
        <taxon>Euteleostomi</taxon>
        <taxon>Mammalia</taxon>
        <taxon>Eutheria</taxon>
        <taxon>Laurasiatheria</taxon>
        <taxon>Chiroptera</taxon>
        <taxon>Yangochiroptera</taxon>
        <taxon>Molossidae</taxon>
        <taxon>Molossus</taxon>
    </lineage>
</organism>
<dbReference type="InParanoid" id="A0A7J8EEI4"/>
<evidence type="ECO:0000313" key="1">
    <source>
        <dbReference type="EMBL" id="KAF6433907.1"/>
    </source>
</evidence>
<sequence>MGPDRLLVAFSASSRVRKAFPCPTDRNVIRHHAEGTCVRSCLPASSRISDRGFKEGVDAWPSSLRHRDLKLSSRVTFILASQTGGNEPPLCVHCKQFWKLLLRYLKLGDTLLSHVQWAAEPTKGIFTCVRCFELWRFFLFWTFPSPCLRCQSVLV</sequence>
<dbReference type="AlphaFoldDB" id="A0A7J8EEI4"/>
<proteinExistence type="predicted"/>
<comment type="caution">
    <text evidence="1">The sequence shown here is derived from an EMBL/GenBank/DDBJ whole genome shotgun (WGS) entry which is preliminary data.</text>
</comment>
<dbReference type="Proteomes" id="UP000550707">
    <property type="component" value="Unassembled WGS sequence"/>
</dbReference>
<evidence type="ECO:0000313" key="2">
    <source>
        <dbReference type="Proteomes" id="UP000550707"/>
    </source>
</evidence>
<dbReference type="EMBL" id="JACASF010000014">
    <property type="protein sequence ID" value="KAF6433907.1"/>
    <property type="molecule type" value="Genomic_DNA"/>
</dbReference>
<gene>
    <name evidence="1" type="ORF">HJG59_008952</name>
</gene>
<accession>A0A7J8EEI4</accession>